<dbReference type="GO" id="GO:0000978">
    <property type="term" value="F:RNA polymerase II cis-regulatory region sequence-specific DNA binding"/>
    <property type="evidence" value="ECO:0007669"/>
    <property type="project" value="TreeGrafter"/>
</dbReference>
<dbReference type="GO" id="GO:0046983">
    <property type="term" value="F:protein dimerization activity"/>
    <property type="evidence" value="ECO:0007669"/>
    <property type="project" value="InterPro"/>
</dbReference>
<dbReference type="CDD" id="cd00265">
    <property type="entry name" value="MADS_MEF2_like"/>
    <property type="match status" value="1"/>
</dbReference>
<dbReference type="OMA" id="MQPQPEF"/>
<dbReference type="GO" id="GO:0000981">
    <property type="term" value="F:DNA-binding transcription factor activity, RNA polymerase II-specific"/>
    <property type="evidence" value="ECO:0007669"/>
    <property type="project" value="TreeGrafter"/>
</dbReference>
<dbReference type="InterPro" id="IPR033896">
    <property type="entry name" value="MEF2-like_N"/>
</dbReference>
<dbReference type="Gene3D" id="3.40.1810.10">
    <property type="entry name" value="Transcription factor, MADS-box"/>
    <property type="match status" value="1"/>
</dbReference>
<dbReference type="PANTHER" id="PTHR11945:SF612">
    <property type="entry name" value="MADS-BOX DOMAIN-CONTAINING PROTEIN"/>
    <property type="match status" value="1"/>
</dbReference>
<comment type="subcellular location">
    <subcellularLocation>
        <location evidence="1">Nucleus</location>
    </subcellularLocation>
</comment>
<organism evidence="6">
    <name type="scientific">Aegilops tauschii</name>
    <name type="common">Tausch's goatgrass</name>
    <name type="synonym">Aegilops squarrosa</name>
    <dbReference type="NCBI Taxonomy" id="37682"/>
    <lineage>
        <taxon>Eukaryota</taxon>
        <taxon>Viridiplantae</taxon>
        <taxon>Streptophyta</taxon>
        <taxon>Embryophyta</taxon>
        <taxon>Tracheophyta</taxon>
        <taxon>Spermatophyta</taxon>
        <taxon>Magnoliopsida</taxon>
        <taxon>Liliopsida</taxon>
        <taxon>Poales</taxon>
        <taxon>Poaceae</taxon>
        <taxon>BOP clade</taxon>
        <taxon>Pooideae</taxon>
        <taxon>Triticodae</taxon>
        <taxon>Triticeae</taxon>
        <taxon>Triticinae</taxon>
        <taxon>Aegilops</taxon>
    </lineage>
</organism>
<evidence type="ECO:0000313" key="6">
    <source>
        <dbReference type="EnsemblPlants" id="EMT03010"/>
    </source>
</evidence>
<proteinExistence type="predicted"/>
<dbReference type="AlphaFoldDB" id="N1QRQ7"/>
<evidence type="ECO:0000256" key="2">
    <source>
        <dbReference type="ARBA" id="ARBA00023015"/>
    </source>
</evidence>
<evidence type="ECO:0000256" key="1">
    <source>
        <dbReference type="ARBA" id="ARBA00004123"/>
    </source>
</evidence>
<dbReference type="GO" id="GO:0045944">
    <property type="term" value="P:positive regulation of transcription by RNA polymerase II"/>
    <property type="evidence" value="ECO:0007669"/>
    <property type="project" value="InterPro"/>
</dbReference>
<dbReference type="PRINTS" id="PR00404">
    <property type="entry name" value="MADSDOMAIN"/>
</dbReference>
<keyword evidence="3" id="KW-0238">DNA-binding</keyword>
<dbReference type="InterPro" id="IPR002100">
    <property type="entry name" value="TF_MADSbox"/>
</dbReference>
<dbReference type="FunFam" id="3.40.1810.10:FF:000006">
    <property type="entry name" value="Agamous-like MADS-box protein AGL62"/>
    <property type="match status" value="1"/>
</dbReference>
<dbReference type="Pfam" id="PF00319">
    <property type="entry name" value="SRF-TF"/>
    <property type="match status" value="1"/>
</dbReference>
<evidence type="ECO:0000256" key="3">
    <source>
        <dbReference type="ARBA" id="ARBA00023125"/>
    </source>
</evidence>
<dbReference type="PANTHER" id="PTHR11945">
    <property type="entry name" value="MADS BOX PROTEIN"/>
    <property type="match status" value="1"/>
</dbReference>
<protein>
    <submittedName>
        <fullName evidence="6">Agamous-like MADS-box protein AGL62</fullName>
    </submittedName>
</protein>
<keyword evidence="2" id="KW-0805">Transcription regulation</keyword>
<sequence>MVGRAAAPKRRAGKGRQKIAIRRIEKKDARQVCFAKRRQGLFNKANELAVLCGAQVAAVTFSDGGKAFSFGHPSAEAVVDRFLAGGGALVQGADDDNELKELHLLHGELRTRLKEVKAQKGRVVEAMAKERASGDQIAAWLDPELGDMGEEEMMAFAVKLMVARAAVSERAYQVLLEAQNVSRMLQAPPPPQQQLFGGSTFEFGGSSSGNAGMEMQQMQMVMPSTQGFAVGTHMHQMLMAMPPPPGLAYGVDMQQMHMSIPPSPGFGAGMEMQQMLMAIQPQPEFAAETEMQQAAMAMPPPQEFPVGMAMPPPPGVAAGMNMVQQGPGPNMGFPY</sequence>
<dbReference type="InterPro" id="IPR036879">
    <property type="entry name" value="TF_MADSbox_sf"/>
</dbReference>
<dbReference type="SMART" id="SM00432">
    <property type="entry name" value="MADS"/>
    <property type="match status" value="1"/>
</dbReference>
<keyword evidence="5" id="KW-0539">Nucleus</keyword>
<dbReference type="PROSITE" id="PS50066">
    <property type="entry name" value="MADS_BOX_2"/>
    <property type="match status" value="1"/>
</dbReference>
<dbReference type="SUPFAM" id="SSF55455">
    <property type="entry name" value="SRF-like"/>
    <property type="match status" value="1"/>
</dbReference>
<keyword evidence="4" id="KW-0804">Transcription</keyword>
<accession>N1QRQ7</accession>
<reference evidence="6" key="1">
    <citation type="submission" date="2015-06" db="UniProtKB">
        <authorList>
            <consortium name="EnsemblPlants"/>
        </authorList>
    </citation>
    <scope>IDENTIFICATION</scope>
</reference>
<dbReference type="GO" id="GO:0005634">
    <property type="term" value="C:nucleus"/>
    <property type="evidence" value="ECO:0007669"/>
    <property type="project" value="UniProtKB-SubCell"/>
</dbReference>
<evidence type="ECO:0000256" key="5">
    <source>
        <dbReference type="ARBA" id="ARBA00023242"/>
    </source>
</evidence>
<evidence type="ECO:0000256" key="4">
    <source>
        <dbReference type="ARBA" id="ARBA00023163"/>
    </source>
</evidence>
<dbReference type="EnsemblPlants" id="EMT03010">
    <property type="protein sequence ID" value="EMT03010"/>
    <property type="gene ID" value="F775_23176"/>
</dbReference>
<name>N1QRQ7_AEGTA</name>